<gene>
    <name evidence="1" type="ORF">KHLLAP_LOCUS9354</name>
</gene>
<proteinExistence type="predicted"/>
<organism evidence="1 2">
    <name type="scientific">Anthostomella pinea</name>
    <dbReference type="NCBI Taxonomy" id="933095"/>
    <lineage>
        <taxon>Eukaryota</taxon>
        <taxon>Fungi</taxon>
        <taxon>Dikarya</taxon>
        <taxon>Ascomycota</taxon>
        <taxon>Pezizomycotina</taxon>
        <taxon>Sordariomycetes</taxon>
        <taxon>Xylariomycetidae</taxon>
        <taxon>Xylariales</taxon>
        <taxon>Xylariaceae</taxon>
        <taxon>Anthostomella</taxon>
    </lineage>
</organism>
<dbReference type="AlphaFoldDB" id="A0AAI8VPX9"/>
<protein>
    <submittedName>
        <fullName evidence="1">Uu.00g139120.m01.CDS01</fullName>
    </submittedName>
</protein>
<dbReference type="EMBL" id="CAUWAG010000012">
    <property type="protein sequence ID" value="CAJ2508886.1"/>
    <property type="molecule type" value="Genomic_DNA"/>
</dbReference>
<evidence type="ECO:0000313" key="1">
    <source>
        <dbReference type="EMBL" id="CAJ2508886.1"/>
    </source>
</evidence>
<reference evidence="1" key="1">
    <citation type="submission" date="2023-10" db="EMBL/GenBank/DDBJ databases">
        <authorList>
            <person name="Hackl T."/>
        </authorList>
    </citation>
    <scope>NUCLEOTIDE SEQUENCE</scope>
</reference>
<keyword evidence="2" id="KW-1185">Reference proteome</keyword>
<sequence length="139" mass="15923">MHGEFSRRAVSDDQRLPDGILWYMARNFALPVRNLACLSLASRNLYGLVEPFLYRRDVETIRDMQVKHATKRGKAFCANSYKSLNCIERFAEDSKIMLTMTFTALQLARRRGDLKVAQKAIKAAREVFPPYMDTRGSAS</sequence>
<comment type="caution">
    <text evidence="1">The sequence shown here is derived from an EMBL/GenBank/DDBJ whole genome shotgun (WGS) entry which is preliminary data.</text>
</comment>
<dbReference type="Proteomes" id="UP001295740">
    <property type="component" value="Unassembled WGS sequence"/>
</dbReference>
<name>A0AAI8VPX9_9PEZI</name>
<evidence type="ECO:0000313" key="2">
    <source>
        <dbReference type="Proteomes" id="UP001295740"/>
    </source>
</evidence>
<accession>A0AAI8VPX9</accession>